<evidence type="ECO:0000313" key="2">
    <source>
        <dbReference type="EMBL" id="RAI82160.1"/>
    </source>
</evidence>
<evidence type="ECO:0000256" key="1">
    <source>
        <dbReference type="SAM" id="Phobius"/>
    </source>
</evidence>
<reference evidence="2 3" key="1">
    <citation type="journal article" date="2018" name="Front. Microbiol.">
        <title>Description and Comparative Genomics of Macrococcus caseolyticus subsp. hominis subsp. nov., Macrococcus goetzii sp. nov., Macrococcus epidermidis sp. nov., and Macrococcus bohemicus sp. nov., Novel Macrococci From Human Clinical Material With Virulence Potential and Suspected Uptake of Foreign DNA by Natural Transformation.</title>
        <authorList>
            <person name="Maslanova I."/>
            <person name="Wertheimer Z."/>
            <person name="Sedlacek I."/>
            <person name="Svec P."/>
            <person name="Indrakova A."/>
            <person name="Kovarovic V."/>
            <person name="Schumann P."/>
            <person name="Sproer C."/>
            <person name="Kralova S."/>
            <person name="Sedo O."/>
            <person name="Kristofova L."/>
            <person name="Vrbovska V."/>
            <person name="Fuzik T."/>
            <person name="Petras P."/>
            <person name="Zdrahal Z."/>
            <person name="Ruzickova V."/>
            <person name="Doskar J."/>
            <person name="Pantucek R."/>
        </authorList>
    </citation>
    <scope>NUCLEOTIDE SEQUENCE [LARGE SCALE GENOMIC DNA]</scope>
    <source>
        <strain evidence="2 3">CCM 4927</strain>
    </source>
</reference>
<organism evidence="2 3">
    <name type="scientific">Macrococcoides goetzii</name>
    <dbReference type="NCBI Taxonomy" id="1891097"/>
    <lineage>
        <taxon>Bacteria</taxon>
        <taxon>Bacillati</taxon>
        <taxon>Bacillota</taxon>
        <taxon>Bacilli</taxon>
        <taxon>Bacillales</taxon>
        <taxon>Staphylococcaceae</taxon>
        <taxon>Macrococcoides</taxon>
    </lineage>
</organism>
<sequence length="110" mass="12538">MFKDMAYYIFGGLDPFFQLFVFEPIVITIIAVIVAMVTKKAWLMGIVIILLNLVDSAIDANFAFAAEGIGAVISHTFTYFFANFFSMFYEFVFSYIIARLPFMHKKFGIA</sequence>
<feature type="transmembrane region" description="Helical" evidence="1">
    <location>
        <begin position="16"/>
        <end position="35"/>
    </location>
</feature>
<keyword evidence="1" id="KW-0472">Membrane</keyword>
<evidence type="ECO:0000313" key="3">
    <source>
        <dbReference type="Proteomes" id="UP000229523"/>
    </source>
</evidence>
<dbReference type="RefSeq" id="WP_099579727.1">
    <property type="nucleotide sequence ID" value="NZ_MJBI02000001.1"/>
</dbReference>
<protein>
    <submittedName>
        <fullName evidence="2">Uncharacterized protein</fullName>
    </submittedName>
</protein>
<dbReference type="AlphaFoldDB" id="A0A2G5NP75"/>
<accession>A0A2G5NP75</accession>
<feature type="transmembrane region" description="Helical" evidence="1">
    <location>
        <begin position="77"/>
        <end position="98"/>
    </location>
</feature>
<feature type="transmembrane region" description="Helical" evidence="1">
    <location>
        <begin position="42"/>
        <end position="65"/>
    </location>
</feature>
<comment type="caution">
    <text evidence="2">The sequence shown here is derived from an EMBL/GenBank/DDBJ whole genome shotgun (WGS) entry which is preliminary data.</text>
</comment>
<keyword evidence="3" id="KW-1185">Reference proteome</keyword>
<keyword evidence="1" id="KW-0812">Transmembrane</keyword>
<dbReference type="Proteomes" id="UP000229523">
    <property type="component" value="Unassembled WGS sequence"/>
</dbReference>
<dbReference type="EMBL" id="MJBI02000001">
    <property type="protein sequence ID" value="RAI82160.1"/>
    <property type="molecule type" value="Genomic_DNA"/>
</dbReference>
<gene>
    <name evidence="2" type="ORF">BFS35_000310</name>
</gene>
<proteinExistence type="predicted"/>
<name>A0A2G5NP75_9STAP</name>
<keyword evidence="1" id="KW-1133">Transmembrane helix</keyword>